<dbReference type="Proteomes" id="UP000285710">
    <property type="component" value="Unassembled WGS sequence"/>
</dbReference>
<name>A0A443J1A9_9RHOB</name>
<dbReference type="RefSeq" id="WP_128268799.1">
    <property type="nucleotide sequence ID" value="NZ_SAUW01000003.1"/>
</dbReference>
<dbReference type="AlphaFoldDB" id="A0A443J1A9"/>
<proteinExistence type="inferred from homology"/>
<evidence type="ECO:0000259" key="5">
    <source>
        <dbReference type="Pfam" id="PF13693"/>
    </source>
</evidence>
<evidence type="ECO:0000256" key="3">
    <source>
        <dbReference type="ARBA" id="ARBA00023125"/>
    </source>
</evidence>
<evidence type="ECO:0000256" key="2">
    <source>
        <dbReference type="ARBA" id="ARBA00023015"/>
    </source>
</evidence>
<reference evidence="6 7" key="1">
    <citation type="submission" date="2019-01" db="EMBL/GenBank/DDBJ databases">
        <title>Sinorhodobacter populi sp. nov. isolated from the symptomatic bark tissue of Populus euramericana canker.</title>
        <authorList>
            <person name="Xu G."/>
        </authorList>
    </citation>
    <scope>NUCLEOTIDE SEQUENCE [LARGE SCALE GENOMIC DNA]</scope>
    <source>
        <strain evidence="6 7">2D-5</strain>
    </source>
</reference>
<evidence type="ECO:0000313" key="7">
    <source>
        <dbReference type="Proteomes" id="UP000285710"/>
    </source>
</evidence>
<dbReference type="Pfam" id="PF13693">
    <property type="entry name" value="HTH_35"/>
    <property type="match status" value="1"/>
</dbReference>
<comment type="similarity">
    <text evidence="1">Belongs to the ner transcriptional regulatory family.</text>
</comment>
<dbReference type="Gene3D" id="1.10.260.40">
    <property type="entry name" value="lambda repressor-like DNA-binding domains"/>
    <property type="match status" value="1"/>
</dbReference>
<dbReference type="GO" id="GO:0003677">
    <property type="term" value="F:DNA binding"/>
    <property type="evidence" value="ECO:0007669"/>
    <property type="project" value="UniProtKB-KW"/>
</dbReference>
<keyword evidence="4" id="KW-0804">Transcription</keyword>
<evidence type="ECO:0000313" key="6">
    <source>
        <dbReference type="EMBL" id="RWR14222.1"/>
    </source>
</evidence>
<keyword evidence="7" id="KW-1185">Reference proteome</keyword>
<dbReference type="InterPro" id="IPR038722">
    <property type="entry name" value="Ner_HTH_dom"/>
</dbReference>
<keyword evidence="3" id="KW-0238">DNA-binding</keyword>
<gene>
    <name evidence="6" type="ORF">D2T33_03110</name>
</gene>
<reference evidence="6 7" key="2">
    <citation type="submission" date="2019-01" db="EMBL/GenBank/DDBJ databases">
        <authorList>
            <person name="Li Y."/>
        </authorList>
    </citation>
    <scope>NUCLEOTIDE SEQUENCE [LARGE SCALE GENOMIC DNA]</scope>
    <source>
        <strain evidence="6 7">2D-5</strain>
    </source>
</reference>
<comment type="caution">
    <text evidence="6">The sequence shown here is derived from an EMBL/GenBank/DDBJ whole genome shotgun (WGS) entry which is preliminary data.</text>
</comment>
<dbReference type="SUPFAM" id="SSF47413">
    <property type="entry name" value="lambda repressor-like DNA-binding domains"/>
    <property type="match status" value="1"/>
</dbReference>
<dbReference type="EMBL" id="SAUW01000003">
    <property type="protein sequence ID" value="RWR14222.1"/>
    <property type="molecule type" value="Genomic_DNA"/>
</dbReference>
<evidence type="ECO:0000256" key="4">
    <source>
        <dbReference type="ARBA" id="ARBA00023163"/>
    </source>
</evidence>
<sequence>MAKIWSKAQIKCALEERGMTLNGLAELKGIEPSLMRHVWNRTVRSAERALAEYLGVPVAELFPDRYPIRRSRILSAENEALIAREKARRAADRSAAA</sequence>
<dbReference type="InterPro" id="IPR010982">
    <property type="entry name" value="Lambda_DNA-bd_dom_sf"/>
</dbReference>
<feature type="domain" description="Ner winged helix-turn-helix DNA-binding" evidence="5">
    <location>
        <begin position="5"/>
        <end position="77"/>
    </location>
</feature>
<organism evidence="6 7">
    <name type="scientific">Paenirhodobacter populi</name>
    <dbReference type="NCBI Taxonomy" id="2306993"/>
    <lineage>
        <taxon>Bacteria</taxon>
        <taxon>Pseudomonadati</taxon>
        <taxon>Pseudomonadota</taxon>
        <taxon>Alphaproteobacteria</taxon>
        <taxon>Rhodobacterales</taxon>
        <taxon>Rhodobacter group</taxon>
        <taxon>Paenirhodobacter</taxon>
    </lineage>
</organism>
<keyword evidence="2" id="KW-0805">Transcription regulation</keyword>
<evidence type="ECO:0000256" key="1">
    <source>
        <dbReference type="ARBA" id="ARBA00006157"/>
    </source>
</evidence>
<protein>
    <submittedName>
        <fullName evidence="6">Transcriptional regulator</fullName>
    </submittedName>
</protein>
<accession>A0A443J1A9</accession>